<name>A0ABZ1D857_9TREE</name>
<dbReference type="EMBL" id="CP141888">
    <property type="protein sequence ID" value="WRT69141.1"/>
    <property type="molecule type" value="Genomic_DNA"/>
</dbReference>
<feature type="region of interest" description="Disordered" evidence="1">
    <location>
        <begin position="1"/>
        <end position="20"/>
    </location>
</feature>
<protein>
    <submittedName>
        <fullName evidence="2">Uncharacterized protein</fullName>
    </submittedName>
</protein>
<dbReference type="GeneID" id="87958255"/>
<dbReference type="Proteomes" id="UP001329825">
    <property type="component" value="Chromosome 8"/>
</dbReference>
<evidence type="ECO:0000313" key="2">
    <source>
        <dbReference type="EMBL" id="WRT69141.1"/>
    </source>
</evidence>
<evidence type="ECO:0000313" key="3">
    <source>
        <dbReference type="Proteomes" id="UP001329825"/>
    </source>
</evidence>
<organism evidence="2 3">
    <name type="scientific">Kwoniella shivajii</name>
    <dbReference type="NCBI Taxonomy" id="564305"/>
    <lineage>
        <taxon>Eukaryota</taxon>
        <taxon>Fungi</taxon>
        <taxon>Dikarya</taxon>
        <taxon>Basidiomycota</taxon>
        <taxon>Agaricomycotina</taxon>
        <taxon>Tremellomycetes</taxon>
        <taxon>Tremellales</taxon>
        <taxon>Cryptococcaceae</taxon>
        <taxon>Kwoniella</taxon>
    </lineage>
</organism>
<keyword evidence="3" id="KW-1185">Reference proteome</keyword>
<accession>A0ABZ1D857</accession>
<feature type="region of interest" description="Disordered" evidence="1">
    <location>
        <begin position="108"/>
        <end position="172"/>
    </location>
</feature>
<reference evidence="2 3" key="1">
    <citation type="submission" date="2024-01" db="EMBL/GenBank/DDBJ databases">
        <title>Comparative genomics of Cryptococcus and Kwoniella reveals pathogenesis evolution and contrasting modes of karyotype evolution via chromosome fusion or intercentromeric recombination.</title>
        <authorList>
            <person name="Coelho M.A."/>
            <person name="David-Palma M."/>
            <person name="Shea T."/>
            <person name="Bowers K."/>
            <person name="McGinley-Smith S."/>
            <person name="Mohammad A.W."/>
            <person name="Gnirke A."/>
            <person name="Yurkov A.M."/>
            <person name="Nowrousian M."/>
            <person name="Sun S."/>
            <person name="Cuomo C.A."/>
            <person name="Heitman J."/>
        </authorList>
    </citation>
    <scope>NUCLEOTIDE SEQUENCE [LARGE SCALE GENOMIC DNA]</scope>
    <source>
        <strain evidence="2">CBS 11374</strain>
    </source>
</reference>
<evidence type="ECO:0000256" key="1">
    <source>
        <dbReference type="SAM" id="MobiDB-lite"/>
    </source>
</evidence>
<feature type="compositionally biased region" description="Polar residues" evidence="1">
    <location>
        <begin position="115"/>
        <end position="125"/>
    </location>
</feature>
<gene>
    <name evidence="2" type="ORF">IL334_006125</name>
</gene>
<feature type="compositionally biased region" description="Polar residues" evidence="1">
    <location>
        <begin position="155"/>
        <end position="166"/>
    </location>
</feature>
<feature type="compositionally biased region" description="Low complexity" evidence="1">
    <location>
        <begin position="132"/>
        <end position="154"/>
    </location>
</feature>
<dbReference type="RefSeq" id="XP_062793880.1">
    <property type="nucleotide sequence ID" value="XM_062937829.1"/>
</dbReference>
<proteinExistence type="predicted"/>
<sequence>MAASSQNGLQDPFPPRSSTQLVPLPEQLPMILVDQDQKTINYKQFSFLSVELDPSLPWGRVSMDQSFFDRLILEKYPFNHRKLHPDGSVSLEFAGPLELPRPPASMNFSKPYLTPISSRPGSPSHESPKLVPSGCGPLTPPGSSSSGSSNPASPQKVQDLSSQGLNSVRVLPPSSPAPLVHNLATRIAVHNPDFRHAITSHTLHIKCTKYIHQGHLWDVYGGEMHLADGSGLTVPIVLKAMCPDTFLDDSASDNSGYFSDEDFTHNVAKAAVLHEDFLFRERLNKMESGIVPEYYGLFVWEEDGEPWLYVMIMEDVGEKVDPIECLYRLPFAER</sequence>